<proteinExistence type="predicted"/>
<protein>
    <submittedName>
        <fullName evidence="2">Uncharacterized membrane protein At3g27390 isoform X2</fullName>
    </submittedName>
</protein>
<keyword evidence="1" id="KW-1185">Reference proteome</keyword>
<evidence type="ECO:0000313" key="1">
    <source>
        <dbReference type="Proteomes" id="UP000813463"/>
    </source>
</evidence>
<dbReference type="GeneID" id="110804052"/>
<reference evidence="2" key="2">
    <citation type="submission" date="2025-08" db="UniProtKB">
        <authorList>
            <consortium name="RefSeq"/>
        </authorList>
    </citation>
    <scope>IDENTIFICATION</scope>
    <source>
        <tissue evidence="2">Leaf</tissue>
    </source>
</reference>
<reference evidence="1" key="1">
    <citation type="journal article" date="2021" name="Nat. Commun.">
        <title>Genomic analyses provide insights into spinach domestication and the genetic basis of agronomic traits.</title>
        <authorList>
            <person name="Cai X."/>
            <person name="Sun X."/>
            <person name="Xu C."/>
            <person name="Sun H."/>
            <person name="Wang X."/>
            <person name="Ge C."/>
            <person name="Zhang Z."/>
            <person name="Wang Q."/>
            <person name="Fei Z."/>
            <person name="Jiao C."/>
            <person name="Wang Q."/>
        </authorList>
    </citation>
    <scope>NUCLEOTIDE SEQUENCE [LARGE SCALE GENOMIC DNA]</scope>
    <source>
        <strain evidence="1">cv. Varoflay</strain>
    </source>
</reference>
<evidence type="ECO:0000313" key="2">
    <source>
        <dbReference type="RefSeq" id="XP_056691055.1"/>
    </source>
</evidence>
<gene>
    <name evidence="2" type="primary">LOC110804052</name>
</gene>
<sequence>MYMLLGRFTIDKFDQFLLLLIVEFAEIQHYQDGTWDTVKRSCVVRDFADICIHSYPVYLKEVRESTSSNELQTLSLKRNGKRENHIKRPTRSWC</sequence>
<dbReference type="Proteomes" id="UP000813463">
    <property type="component" value="Chromosome 1"/>
</dbReference>
<accession>A0ABM3R618</accession>
<name>A0ABM3R618_SPIOL</name>
<organism evidence="1 2">
    <name type="scientific">Spinacia oleracea</name>
    <name type="common">Spinach</name>
    <dbReference type="NCBI Taxonomy" id="3562"/>
    <lineage>
        <taxon>Eukaryota</taxon>
        <taxon>Viridiplantae</taxon>
        <taxon>Streptophyta</taxon>
        <taxon>Embryophyta</taxon>
        <taxon>Tracheophyta</taxon>
        <taxon>Spermatophyta</taxon>
        <taxon>Magnoliopsida</taxon>
        <taxon>eudicotyledons</taxon>
        <taxon>Gunneridae</taxon>
        <taxon>Pentapetalae</taxon>
        <taxon>Caryophyllales</taxon>
        <taxon>Chenopodiaceae</taxon>
        <taxon>Chenopodioideae</taxon>
        <taxon>Anserineae</taxon>
        <taxon>Spinacia</taxon>
    </lineage>
</organism>
<dbReference type="RefSeq" id="XP_056691055.1">
    <property type="nucleotide sequence ID" value="XM_056835077.1"/>
</dbReference>